<sequence length="107" mass="11826">MWRHRPEEHTSPLKTLGPPRQYPPIVINTYALTILTRACLRSRSMNKSMALPVDRGAAPYSVNSLLYRPSRQADCTLSANCTVGLDLSLPLSEASVMVMSIVSLVKI</sequence>
<dbReference type="EMBL" id="HBUF01171890">
    <property type="protein sequence ID" value="CAG6652750.1"/>
    <property type="molecule type" value="Transcribed_RNA"/>
</dbReference>
<dbReference type="EMBL" id="HBUF01171961">
    <property type="protein sequence ID" value="CAG6652954.1"/>
    <property type="molecule type" value="Transcribed_RNA"/>
</dbReference>
<organism evidence="1">
    <name type="scientific">Cacopsylla melanoneura</name>
    <dbReference type="NCBI Taxonomy" id="428564"/>
    <lineage>
        <taxon>Eukaryota</taxon>
        <taxon>Metazoa</taxon>
        <taxon>Ecdysozoa</taxon>
        <taxon>Arthropoda</taxon>
        <taxon>Hexapoda</taxon>
        <taxon>Insecta</taxon>
        <taxon>Pterygota</taxon>
        <taxon>Neoptera</taxon>
        <taxon>Paraneoptera</taxon>
        <taxon>Hemiptera</taxon>
        <taxon>Sternorrhyncha</taxon>
        <taxon>Psylloidea</taxon>
        <taxon>Psyllidae</taxon>
        <taxon>Psyllinae</taxon>
        <taxon>Cacopsylla</taxon>
    </lineage>
</organism>
<evidence type="ECO:0000313" key="1">
    <source>
        <dbReference type="EMBL" id="CAG6652866.1"/>
    </source>
</evidence>
<reference evidence="1" key="1">
    <citation type="submission" date="2021-05" db="EMBL/GenBank/DDBJ databases">
        <authorList>
            <person name="Alioto T."/>
            <person name="Alioto T."/>
            <person name="Gomez Garrido J."/>
        </authorList>
    </citation>
    <scope>NUCLEOTIDE SEQUENCE</scope>
</reference>
<proteinExistence type="predicted"/>
<accession>A0A8D8RLB8</accession>
<name>A0A8D8RLB8_9HEMI</name>
<dbReference type="AlphaFoldDB" id="A0A8D8RLB8"/>
<dbReference type="EMBL" id="HBUF01171995">
    <property type="protein sequence ID" value="CAG6653045.1"/>
    <property type="molecule type" value="Transcribed_RNA"/>
</dbReference>
<protein>
    <submittedName>
        <fullName evidence="1">Uncharacterized protein</fullName>
    </submittedName>
</protein>
<dbReference type="EMBL" id="HBUF01171931">
    <property type="protein sequence ID" value="CAG6652866.1"/>
    <property type="molecule type" value="Transcribed_RNA"/>
</dbReference>